<dbReference type="PATRIC" id="fig|999894.6.peg.2178"/>
<comment type="caution">
    <text evidence="6">The sequence shown here is derived from an EMBL/GenBank/DDBJ whole genome shotgun (WGS) entry which is preliminary data.</text>
</comment>
<accession>A0A179D185</accession>
<dbReference type="GO" id="GO:0046872">
    <property type="term" value="F:metal ion binding"/>
    <property type="evidence" value="ECO:0007669"/>
    <property type="project" value="UniProtKB-KW"/>
</dbReference>
<evidence type="ECO:0000313" key="7">
    <source>
        <dbReference type="Proteomes" id="UP000078390"/>
    </source>
</evidence>
<keyword evidence="7" id="KW-1185">Reference proteome</keyword>
<feature type="domain" description="Alpha-D-phosphohexomutase C-terminal" evidence="5">
    <location>
        <begin position="7"/>
        <end position="73"/>
    </location>
</feature>
<dbReference type="Proteomes" id="UP000078390">
    <property type="component" value="Unassembled WGS sequence"/>
</dbReference>
<sequence length="80" mass="9114">MSVPQVLKNVKVKVKKPLDEIEGLSEKVRSIKEMLGDKGRILVRPSGTEPKYRVMVEGEDRGFIEELAEEVADFIKQRLC</sequence>
<evidence type="ECO:0000256" key="4">
    <source>
        <dbReference type="ARBA" id="ARBA00023235"/>
    </source>
</evidence>
<gene>
    <name evidence="6" type="ORF">TDIS_2156</name>
</gene>
<evidence type="ECO:0000256" key="1">
    <source>
        <dbReference type="ARBA" id="ARBA00022553"/>
    </source>
</evidence>
<dbReference type="Pfam" id="PF00408">
    <property type="entry name" value="PGM_PMM_IV"/>
    <property type="match status" value="1"/>
</dbReference>
<dbReference type="FunFam" id="3.30.310.50:FF:000001">
    <property type="entry name" value="Phosphoglucosamine mutase"/>
    <property type="match status" value="1"/>
</dbReference>
<keyword evidence="3" id="KW-0460">Magnesium</keyword>
<dbReference type="EC" id="5.4.2.10" evidence="6"/>
<reference evidence="6 7" key="1">
    <citation type="submission" date="2016-04" db="EMBL/GenBank/DDBJ databases">
        <title>Genome analysis of Thermosulfurimonas dismutans, the first thermophilic sulfur-disproportionating bacterium of the phylum Thermodesulfobacteria.</title>
        <authorList>
            <person name="Mardanov A.V."/>
            <person name="Beletsky A.V."/>
            <person name="Kadnikov V.V."/>
            <person name="Slobodkin A.I."/>
            <person name="Ravin N.V."/>
        </authorList>
    </citation>
    <scope>NUCLEOTIDE SEQUENCE [LARGE SCALE GENOMIC DNA]</scope>
    <source>
        <strain evidence="6 7">S95</strain>
    </source>
</reference>
<keyword evidence="1" id="KW-0597">Phosphoprotein</keyword>
<dbReference type="EMBL" id="LWLG01000050">
    <property type="protein sequence ID" value="OAQ19753.1"/>
    <property type="molecule type" value="Genomic_DNA"/>
</dbReference>
<dbReference type="InterPro" id="IPR036900">
    <property type="entry name" value="A-D-PHexomutase_C_sf"/>
</dbReference>
<evidence type="ECO:0000256" key="2">
    <source>
        <dbReference type="ARBA" id="ARBA00022723"/>
    </source>
</evidence>
<name>A0A179D185_9BACT</name>
<protein>
    <submittedName>
        <fullName evidence="6">Phosphoglucosamine mutase</fullName>
        <ecNumber evidence="6">5.4.2.10</ecNumber>
    </submittedName>
</protein>
<dbReference type="SUPFAM" id="SSF55957">
    <property type="entry name" value="Phosphoglucomutase, C-terminal domain"/>
    <property type="match status" value="1"/>
</dbReference>
<proteinExistence type="predicted"/>
<evidence type="ECO:0000313" key="6">
    <source>
        <dbReference type="EMBL" id="OAQ19753.1"/>
    </source>
</evidence>
<keyword evidence="4 6" id="KW-0413">Isomerase</keyword>
<dbReference type="AlphaFoldDB" id="A0A179D185"/>
<dbReference type="STRING" id="999894.TDIS_2156"/>
<evidence type="ECO:0000256" key="3">
    <source>
        <dbReference type="ARBA" id="ARBA00022842"/>
    </source>
</evidence>
<keyword evidence="2" id="KW-0479">Metal-binding</keyword>
<dbReference type="Gene3D" id="3.30.310.50">
    <property type="entry name" value="Alpha-D-phosphohexomutase, C-terminal domain"/>
    <property type="match status" value="1"/>
</dbReference>
<evidence type="ECO:0000259" key="5">
    <source>
        <dbReference type="Pfam" id="PF00408"/>
    </source>
</evidence>
<dbReference type="GO" id="GO:0008966">
    <property type="term" value="F:phosphoglucosamine mutase activity"/>
    <property type="evidence" value="ECO:0007669"/>
    <property type="project" value="UniProtKB-EC"/>
</dbReference>
<organism evidence="6 7">
    <name type="scientific">Thermosulfurimonas dismutans</name>
    <dbReference type="NCBI Taxonomy" id="999894"/>
    <lineage>
        <taxon>Bacteria</taxon>
        <taxon>Pseudomonadati</taxon>
        <taxon>Thermodesulfobacteriota</taxon>
        <taxon>Thermodesulfobacteria</taxon>
        <taxon>Thermodesulfobacteriales</taxon>
        <taxon>Thermodesulfobacteriaceae</taxon>
        <taxon>Thermosulfurimonas</taxon>
    </lineage>
</organism>
<dbReference type="InterPro" id="IPR005843">
    <property type="entry name" value="A-D-PHexomutase_C"/>
</dbReference>